<dbReference type="EMBL" id="QEFC01003186">
    <property type="protein sequence ID" value="KAE9449269.1"/>
    <property type="molecule type" value="Genomic_DNA"/>
</dbReference>
<evidence type="ECO:0000256" key="2">
    <source>
        <dbReference type="ARBA" id="ARBA00022475"/>
    </source>
</evidence>
<evidence type="ECO:0000256" key="8">
    <source>
        <dbReference type="ARBA" id="ARBA00023136"/>
    </source>
</evidence>
<dbReference type="Pfam" id="PF00560">
    <property type="entry name" value="LRR_1"/>
    <property type="match status" value="3"/>
</dbReference>
<sequence length="214" mass="24228">MRRYAHTTSLLLLLFFMFHLVVSEIPSNQRTTMINSIISSKTTRPNLLFLGISAETHIDTLESIDLSNNYLSSIPSEFMTYCGMLGGLRGLNFSWNILSGSLPNFDGFLKLEYLDLSHNSLSRTISLQMDGLVSLKLLSLGYNQFSGSVPTHLGKSMVLERLVLYYNHFVGKIPEDIANYSNLIEIDLSYNNLSGSIPDRFRELPNLQVLFYLQ</sequence>
<reference evidence="12 13" key="1">
    <citation type="journal article" date="2019" name="Genome Biol. Evol.">
        <title>The Rhododendron genome and chromosomal organization provide insight into shared whole-genome duplications across the heath family (Ericaceae).</title>
        <authorList>
            <person name="Soza V.L."/>
            <person name="Lindsley D."/>
            <person name="Waalkes A."/>
            <person name="Ramage E."/>
            <person name="Patwardhan R.P."/>
            <person name="Burton J.N."/>
            <person name="Adey A."/>
            <person name="Kumar A."/>
            <person name="Qiu R."/>
            <person name="Shendure J."/>
            <person name="Hall B."/>
        </authorList>
    </citation>
    <scope>NUCLEOTIDE SEQUENCE [LARGE SCALE GENOMIC DNA]</scope>
    <source>
        <strain evidence="12">RSF 1966-606</strain>
    </source>
</reference>
<organism evidence="12 13">
    <name type="scientific">Rhododendron williamsianum</name>
    <dbReference type="NCBI Taxonomy" id="262921"/>
    <lineage>
        <taxon>Eukaryota</taxon>
        <taxon>Viridiplantae</taxon>
        <taxon>Streptophyta</taxon>
        <taxon>Embryophyta</taxon>
        <taxon>Tracheophyta</taxon>
        <taxon>Spermatophyta</taxon>
        <taxon>Magnoliopsida</taxon>
        <taxon>eudicotyledons</taxon>
        <taxon>Gunneridae</taxon>
        <taxon>Pentapetalae</taxon>
        <taxon>asterids</taxon>
        <taxon>Ericales</taxon>
        <taxon>Ericaceae</taxon>
        <taxon>Ericoideae</taxon>
        <taxon>Rhodoreae</taxon>
        <taxon>Rhododendron</taxon>
    </lineage>
</organism>
<dbReference type="FunFam" id="3.80.10.10:FF:000470">
    <property type="entry name" value="LRR receptor-like serine/threonine-protein kinase RPK2"/>
    <property type="match status" value="1"/>
</dbReference>
<evidence type="ECO:0008006" key="14">
    <source>
        <dbReference type="Google" id="ProtNLM"/>
    </source>
</evidence>
<evidence type="ECO:0000256" key="1">
    <source>
        <dbReference type="ARBA" id="ARBA00004251"/>
    </source>
</evidence>
<evidence type="ECO:0000313" key="12">
    <source>
        <dbReference type="EMBL" id="KAE9449269.1"/>
    </source>
</evidence>
<dbReference type="GO" id="GO:0005886">
    <property type="term" value="C:plasma membrane"/>
    <property type="evidence" value="ECO:0007669"/>
    <property type="project" value="UniProtKB-SubCell"/>
</dbReference>
<evidence type="ECO:0000256" key="9">
    <source>
        <dbReference type="ARBA" id="ARBA00023170"/>
    </source>
</evidence>
<evidence type="ECO:0000256" key="3">
    <source>
        <dbReference type="ARBA" id="ARBA00022614"/>
    </source>
</evidence>
<dbReference type="Gene3D" id="3.80.10.10">
    <property type="entry name" value="Ribonuclease Inhibitor"/>
    <property type="match status" value="2"/>
</dbReference>
<keyword evidence="9" id="KW-0675">Receptor</keyword>
<evidence type="ECO:0000313" key="13">
    <source>
        <dbReference type="Proteomes" id="UP000428333"/>
    </source>
</evidence>
<evidence type="ECO:0000256" key="11">
    <source>
        <dbReference type="SAM" id="SignalP"/>
    </source>
</evidence>
<evidence type="ECO:0000256" key="5">
    <source>
        <dbReference type="ARBA" id="ARBA00022729"/>
    </source>
</evidence>
<keyword evidence="8" id="KW-0472">Membrane</keyword>
<evidence type="ECO:0000256" key="4">
    <source>
        <dbReference type="ARBA" id="ARBA00022692"/>
    </source>
</evidence>
<dbReference type="SUPFAM" id="SSF52058">
    <property type="entry name" value="L domain-like"/>
    <property type="match status" value="1"/>
</dbReference>
<comment type="caution">
    <text evidence="12">The sequence shown here is derived from an EMBL/GenBank/DDBJ whole genome shotgun (WGS) entry which is preliminary data.</text>
</comment>
<keyword evidence="3" id="KW-0433">Leucine-rich repeat</keyword>
<dbReference type="GO" id="GO:0051606">
    <property type="term" value="P:detection of stimulus"/>
    <property type="evidence" value="ECO:0007669"/>
    <property type="project" value="UniProtKB-ARBA"/>
</dbReference>
<keyword evidence="6" id="KW-0677">Repeat</keyword>
<keyword evidence="7" id="KW-1133">Transmembrane helix</keyword>
<dbReference type="InterPro" id="IPR032675">
    <property type="entry name" value="LRR_dom_sf"/>
</dbReference>
<feature type="signal peptide" evidence="11">
    <location>
        <begin position="1"/>
        <end position="23"/>
    </location>
</feature>
<dbReference type="Proteomes" id="UP000428333">
    <property type="component" value="Linkage Group LG11"/>
</dbReference>
<feature type="non-terminal residue" evidence="12">
    <location>
        <position position="1"/>
    </location>
</feature>
<dbReference type="OrthoDB" id="1734050at2759"/>
<dbReference type="PROSITE" id="PS51450">
    <property type="entry name" value="LRR"/>
    <property type="match status" value="1"/>
</dbReference>
<evidence type="ECO:0000256" key="6">
    <source>
        <dbReference type="ARBA" id="ARBA00022737"/>
    </source>
</evidence>
<keyword evidence="5 11" id="KW-0732">Signal</keyword>
<dbReference type="Pfam" id="PF13855">
    <property type="entry name" value="LRR_8"/>
    <property type="match status" value="1"/>
</dbReference>
<evidence type="ECO:0000256" key="7">
    <source>
        <dbReference type="ARBA" id="ARBA00022989"/>
    </source>
</evidence>
<feature type="chain" id="PRO_5025381396" description="Leucine-rich repeat-containing N-terminal plant-type domain-containing protein" evidence="11">
    <location>
        <begin position="24"/>
        <end position="214"/>
    </location>
</feature>
<dbReference type="PANTHER" id="PTHR48065">
    <property type="entry name" value="OS10G0469600 PROTEIN"/>
    <property type="match status" value="1"/>
</dbReference>
<proteinExistence type="predicted"/>
<accession>A0A6A4L284</accession>
<dbReference type="AlphaFoldDB" id="A0A6A4L284"/>
<keyword evidence="10" id="KW-0325">Glycoprotein</keyword>
<comment type="subcellular location">
    <subcellularLocation>
        <location evidence="1">Cell membrane</location>
        <topology evidence="1">Single-pass type I membrane protein</topology>
    </subcellularLocation>
</comment>
<keyword evidence="2" id="KW-1003">Cell membrane</keyword>
<name>A0A6A4L284_9ERIC</name>
<evidence type="ECO:0000256" key="10">
    <source>
        <dbReference type="ARBA" id="ARBA00023180"/>
    </source>
</evidence>
<keyword evidence="4" id="KW-0812">Transmembrane</keyword>
<protein>
    <recommendedName>
        <fullName evidence="14">Leucine-rich repeat-containing N-terminal plant-type domain-containing protein</fullName>
    </recommendedName>
</protein>
<dbReference type="PRINTS" id="PR00019">
    <property type="entry name" value="LEURICHRPT"/>
</dbReference>
<dbReference type="InterPro" id="IPR001611">
    <property type="entry name" value="Leu-rich_rpt"/>
</dbReference>
<keyword evidence="13" id="KW-1185">Reference proteome</keyword>
<gene>
    <name evidence="12" type="ORF">C3L33_18843</name>
</gene>